<keyword evidence="2" id="KW-1185">Reference proteome</keyword>
<protein>
    <submittedName>
        <fullName evidence="1">Uncharacterized protein</fullName>
    </submittedName>
</protein>
<sequence>MKSQYTNSLTPEKYKLLKKYSLTLNNDLIWEFKHNKYHTVKYFSNKFATKESTLALLFNIHKLCYAKIKFFEKNIDKYDSYKYSFNDGFVKCPLYDMEFMLHKYSNIMIDIRNLQEIKNIEEFHKFCDHLESFEGTASN</sequence>
<accession>A0A371J8C8</accession>
<proteinExistence type="predicted"/>
<reference evidence="1 2" key="1">
    <citation type="journal article" date="2017" name="Genome Announc.">
        <title>Draft Genome Sequence of Romboutsia weinsteinii sp. nov. Strain CCRI-19649(T) Isolated from Surface Water.</title>
        <authorList>
            <person name="Maheux A.F."/>
            <person name="Boudreau D.K."/>
            <person name="Berube E."/>
            <person name="Boissinot M."/>
            <person name="Cantin P."/>
            <person name="Raymond F."/>
            <person name="Corbeil J."/>
            <person name="Omar R.F."/>
            <person name="Bergeron M.G."/>
        </authorList>
    </citation>
    <scope>NUCLEOTIDE SEQUENCE [LARGE SCALE GENOMIC DNA]</scope>
    <source>
        <strain evidence="1 2">CCRI-19649</strain>
    </source>
</reference>
<dbReference type="OrthoDB" id="5405605at2"/>
<dbReference type="AlphaFoldDB" id="A0A371J8C8"/>
<organism evidence="1 2">
    <name type="scientific">Romboutsia weinsteinii</name>
    <dbReference type="NCBI Taxonomy" id="2020949"/>
    <lineage>
        <taxon>Bacteria</taxon>
        <taxon>Bacillati</taxon>
        <taxon>Bacillota</taxon>
        <taxon>Clostridia</taxon>
        <taxon>Peptostreptococcales</taxon>
        <taxon>Peptostreptococcaceae</taxon>
        <taxon>Romboutsia</taxon>
    </lineage>
</organism>
<dbReference type="Proteomes" id="UP000215694">
    <property type="component" value="Unassembled WGS sequence"/>
</dbReference>
<evidence type="ECO:0000313" key="1">
    <source>
        <dbReference type="EMBL" id="RDY29031.1"/>
    </source>
</evidence>
<name>A0A371J8C8_9FIRM</name>
<evidence type="ECO:0000313" key="2">
    <source>
        <dbReference type="Proteomes" id="UP000215694"/>
    </source>
</evidence>
<comment type="caution">
    <text evidence="1">The sequence shown here is derived from an EMBL/GenBank/DDBJ whole genome shotgun (WGS) entry which is preliminary data.</text>
</comment>
<dbReference type="EMBL" id="NOJY02000004">
    <property type="protein sequence ID" value="RDY29031.1"/>
    <property type="molecule type" value="Genomic_DNA"/>
</dbReference>
<gene>
    <name evidence="1" type="ORF">CHL78_003685</name>
</gene>